<evidence type="ECO:0000256" key="1">
    <source>
        <dbReference type="SAM" id="MobiDB-lite"/>
    </source>
</evidence>
<feature type="compositionally biased region" description="Polar residues" evidence="1">
    <location>
        <begin position="357"/>
        <end position="366"/>
    </location>
</feature>
<dbReference type="InParanoid" id="A0A507AST9"/>
<dbReference type="AlphaFoldDB" id="A0A507AST9"/>
<keyword evidence="3" id="KW-1185">Reference proteome</keyword>
<feature type="region of interest" description="Disordered" evidence="1">
    <location>
        <begin position="652"/>
        <end position="743"/>
    </location>
</feature>
<dbReference type="GeneID" id="41976024"/>
<feature type="compositionally biased region" description="Basic and acidic residues" evidence="1">
    <location>
        <begin position="626"/>
        <end position="638"/>
    </location>
</feature>
<feature type="compositionally biased region" description="Polar residues" evidence="1">
    <location>
        <begin position="454"/>
        <end position="463"/>
    </location>
</feature>
<feature type="compositionally biased region" description="Basic and acidic residues" evidence="1">
    <location>
        <begin position="419"/>
        <end position="432"/>
    </location>
</feature>
<gene>
    <name evidence="2" type="ORF">E0L32_008577</name>
</gene>
<feature type="region of interest" description="Disordered" evidence="1">
    <location>
        <begin position="545"/>
        <end position="572"/>
    </location>
</feature>
<evidence type="ECO:0000313" key="3">
    <source>
        <dbReference type="Proteomes" id="UP000319257"/>
    </source>
</evidence>
<dbReference type="Proteomes" id="UP000319257">
    <property type="component" value="Unassembled WGS sequence"/>
</dbReference>
<feature type="region of interest" description="Disordered" evidence="1">
    <location>
        <begin position="334"/>
        <end position="468"/>
    </location>
</feature>
<protein>
    <submittedName>
        <fullName evidence="2">Uncharacterized protein</fullName>
    </submittedName>
</protein>
<proteinExistence type="predicted"/>
<feature type="region of interest" description="Disordered" evidence="1">
    <location>
        <begin position="801"/>
        <end position="840"/>
    </location>
</feature>
<feature type="region of interest" description="Disordered" evidence="1">
    <location>
        <begin position="1"/>
        <end position="119"/>
    </location>
</feature>
<feature type="compositionally biased region" description="Low complexity" evidence="1">
    <location>
        <begin position="687"/>
        <end position="698"/>
    </location>
</feature>
<evidence type="ECO:0000313" key="2">
    <source>
        <dbReference type="EMBL" id="TPX10527.1"/>
    </source>
</evidence>
<sequence length="840" mass="91774">MGFLSLFNKKPSTGSQPQLLVKSQPYDSVTASSPPQRGTYPVAGNGPDVYETLSKSSKFRLAHQPAEEDAAPAPVVRRVKDEDVGRPRTAPHAAHPSSDSTKRSTRRRDSLKSTSVSLRRQRVDIPVPVLSHSRIQIKPSGTHASTLRPAPGLLRGHRRDHSLQSESSRTFVDLLDAQSEIQPADFRSRVQATGARDYGEDVADRNIGQNGVNLDSLPVRDYYASSVRSQPLHDDENPPRARVRRVYDGQTPYSTNAKQAEPGLRTKSLNSSNAFVFPKRTTSRVPHRKNDDEAALTAFHKEPARDEKQDHLPNVETRVSELPTLQPGREAVRDLSIGASTGQNTALRAPGRDRSYSNRTTASNADSIPPVPKLTSLHKQRGVDGESGQRCAKTVTNGQHGKHKLKDASRQHGLGVSESEDKRIASKTDLRKAMASVSKAGDENDAAFGRPVPSQAQDPWEQSNPDEDAAPYPCMCSSTIPCYLEKWDLTDTVPQTDVKTRSRSNSRDDYPKSMGFLAPPPHRGKTDDMDGQVPMRTSSLRHWSLTSSPTASSMGSNPFPRPHSRHTPNTSVDLSNTLTSIFSSSRSSLHSNSAACSYGGKLHSPYVPQSGTFNIDDYVSEDDDVDSPRRTRGEAEKDLLFSEAGYGFGLPGLSDSFAPRSTLQKRNPRSPRGMNSMPTFRQAHGTSSALRSSSQYSQRQRRRFHSEPAYDSDEEDDSSDADSDDSDDDMYASIPLAPGQDRRALKRLSAIESVYGPNGYGGSVGDEVIEEEKLEKIDVATAVRARKEAKAMQRAMAMAKTRSLGALGTPTDADGTNKRKSRKAVTAAAGESDGNHADVE</sequence>
<dbReference type="OrthoDB" id="5325276at2759"/>
<feature type="region of interest" description="Disordered" evidence="1">
    <location>
        <begin position="612"/>
        <end position="638"/>
    </location>
</feature>
<feature type="compositionally biased region" description="Polar residues" evidence="1">
    <location>
        <begin position="545"/>
        <end position="556"/>
    </location>
</feature>
<dbReference type="EMBL" id="SKBQ01000057">
    <property type="protein sequence ID" value="TPX10527.1"/>
    <property type="molecule type" value="Genomic_DNA"/>
</dbReference>
<feature type="region of interest" description="Disordered" evidence="1">
    <location>
        <begin position="496"/>
        <end position="530"/>
    </location>
</feature>
<organism evidence="2 3">
    <name type="scientific">Thyridium curvatum</name>
    <dbReference type="NCBI Taxonomy" id="1093900"/>
    <lineage>
        <taxon>Eukaryota</taxon>
        <taxon>Fungi</taxon>
        <taxon>Dikarya</taxon>
        <taxon>Ascomycota</taxon>
        <taxon>Pezizomycotina</taxon>
        <taxon>Sordariomycetes</taxon>
        <taxon>Sordariomycetidae</taxon>
        <taxon>Thyridiales</taxon>
        <taxon>Thyridiaceae</taxon>
        <taxon>Thyridium</taxon>
    </lineage>
</organism>
<feature type="compositionally biased region" description="Polar residues" evidence="1">
    <location>
        <begin position="25"/>
        <end position="36"/>
    </location>
</feature>
<comment type="caution">
    <text evidence="2">The sequence shown here is derived from an EMBL/GenBank/DDBJ whole genome shotgun (WGS) entry which is preliminary data.</text>
</comment>
<dbReference type="RefSeq" id="XP_030992238.1">
    <property type="nucleotide sequence ID" value="XM_031143446.1"/>
</dbReference>
<accession>A0A507AST9</accession>
<reference evidence="2 3" key="1">
    <citation type="submission" date="2019-06" db="EMBL/GenBank/DDBJ databases">
        <title>Draft genome sequence of the filamentous fungus Phialemoniopsis curvata isolated from diesel fuel.</title>
        <authorList>
            <person name="Varaljay V.A."/>
            <person name="Lyon W.J."/>
            <person name="Crouch A.L."/>
            <person name="Drake C.E."/>
            <person name="Hollomon J.M."/>
            <person name="Nadeau L.J."/>
            <person name="Nunn H.S."/>
            <person name="Stevenson B.S."/>
            <person name="Bojanowski C.L."/>
            <person name="Crookes-Goodson W.J."/>
        </authorList>
    </citation>
    <scope>NUCLEOTIDE SEQUENCE [LARGE SCALE GENOMIC DNA]</scope>
    <source>
        <strain evidence="2 3">D216</strain>
    </source>
</reference>
<name>A0A507AST9_9PEZI</name>
<feature type="region of interest" description="Disordered" evidence="1">
    <location>
        <begin position="141"/>
        <end position="166"/>
    </location>
</feature>
<feature type="compositionally biased region" description="Acidic residues" evidence="1">
    <location>
        <begin position="710"/>
        <end position="730"/>
    </location>
</feature>